<comment type="caution">
    <text evidence="2">The sequence shown here is derived from an EMBL/GenBank/DDBJ whole genome shotgun (WGS) entry which is preliminary data.</text>
</comment>
<name>A0A226D6C4_FOLCA</name>
<organism evidence="2 3">
    <name type="scientific">Folsomia candida</name>
    <name type="common">Springtail</name>
    <dbReference type="NCBI Taxonomy" id="158441"/>
    <lineage>
        <taxon>Eukaryota</taxon>
        <taxon>Metazoa</taxon>
        <taxon>Ecdysozoa</taxon>
        <taxon>Arthropoda</taxon>
        <taxon>Hexapoda</taxon>
        <taxon>Collembola</taxon>
        <taxon>Entomobryomorpha</taxon>
        <taxon>Isotomoidea</taxon>
        <taxon>Isotomidae</taxon>
        <taxon>Proisotominae</taxon>
        <taxon>Folsomia</taxon>
    </lineage>
</organism>
<feature type="region of interest" description="Disordered" evidence="1">
    <location>
        <begin position="56"/>
        <end position="80"/>
    </location>
</feature>
<dbReference type="AlphaFoldDB" id="A0A226D6C4"/>
<evidence type="ECO:0000256" key="1">
    <source>
        <dbReference type="SAM" id="MobiDB-lite"/>
    </source>
</evidence>
<accession>A0A226D6C4</accession>
<dbReference type="PANTHER" id="PTHR46579:SF1">
    <property type="entry name" value="F5_8 TYPE C DOMAIN-CONTAINING PROTEIN"/>
    <property type="match status" value="1"/>
</dbReference>
<reference evidence="2 3" key="1">
    <citation type="submission" date="2015-12" db="EMBL/GenBank/DDBJ databases">
        <title>The genome of Folsomia candida.</title>
        <authorList>
            <person name="Faddeeva A."/>
            <person name="Derks M.F."/>
            <person name="Anvar Y."/>
            <person name="Smit S."/>
            <person name="Van Straalen N."/>
            <person name="Roelofs D."/>
        </authorList>
    </citation>
    <scope>NUCLEOTIDE SEQUENCE [LARGE SCALE GENOMIC DNA]</scope>
    <source>
        <strain evidence="2 3">VU population</strain>
        <tissue evidence="2">Whole body</tissue>
    </source>
</reference>
<feature type="compositionally biased region" description="Acidic residues" evidence="1">
    <location>
        <begin position="66"/>
        <end position="78"/>
    </location>
</feature>
<dbReference type="Proteomes" id="UP000198287">
    <property type="component" value="Unassembled WGS sequence"/>
</dbReference>
<keyword evidence="3" id="KW-1185">Reference proteome</keyword>
<protein>
    <submittedName>
        <fullName evidence="2">Uncharacterized protein</fullName>
    </submittedName>
</protein>
<dbReference type="EMBL" id="LNIX01000032">
    <property type="protein sequence ID" value="OXA40759.1"/>
    <property type="molecule type" value="Genomic_DNA"/>
</dbReference>
<sequence length="441" mass="50338">MTRKNNYKTYFSPHGKSARIPQRTRHRLSATLVAHVQPQPVEAQQVGTNPLLEHDNEIHQNSPISDTDDDDSNEEDIFESSQKLPHQPLYEYARITRLESSLMIMGLRVRHKLSKTLLGDILNLVNFHLPVGVSVPTSVYLLEKSLGINYTDTSKIPYCRKCEHLIQENESECSNCEEKQTRATAIQEGHFFMSFNIQQMLNNVLQQSNVQESLLRNLSKRSNIPANSYSSIMDGHLAAAVSINELDYRLRRNNTVLAGLWFGRQKPNFDSFFGEFVSQALELGGQGLRWILNGQEITSRIFFPIFAADSVARCQVQGINQFNGEYSCPRCLIKGKNYKSSERAHKWIFAPTEVAQPRSHEQFIKSLLDLKQKLLEGKSVPSYVGIKSASRLLTLPKFDVVHGFVFDYMHTALLGIARSMFFAWTESKNHNHIILEIEPRK</sequence>
<proteinExistence type="predicted"/>
<evidence type="ECO:0000313" key="2">
    <source>
        <dbReference type="EMBL" id="OXA40759.1"/>
    </source>
</evidence>
<evidence type="ECO:0000313" key="3">
    <source>
        <dbReference type="Proteomes" id="UP000198287"/>
    </source>
</evidence>
<gene>
    <name evidence="2" type="ORF">Fcan01_24479</name>
</gene>
<feature type="region of interest" description="Disordered" evidence="1">
    <location>
        <begin position="1"/>
        <end position="22"/>
    </location>
</feature>
<dbReference type="OMA" id="CLAYKES"/>
<dbReference type="PANTHER" id="PTHR46579">
    <property type="entry name" value="F5/8 TYPE C DOMAIN-CONTAINING PROTEIN-RELATED"/>
    <property type="match status" value="1"/>
</dbReference>